<protein>
    <submittedName>
        <fullName evidence="5">4-hydroxy-2-oxoheptanedioate aldolase</fullName>
    </submittedName>
</protein>
<dbReference type="Gene3D" id="3.20.20.60">
    <property type="entry name" value="Phosphoenolpyruvate-binding domains"/>
    <property type="match status" value="1"/>
</dbReference>
<sequence>METSRGIWTSTTDVDLLLRLASGGFDWLALDAQHGPVDRAALHVIGRALAGAPTPFLVRVPAVDAAWIGAALDAGAAGVIVPSVEGVADAGRAALATRYPPLGDRSWGPFAPLWGGTTTTPEEANQAVQCWVMVETSGALDDVDVIAATPGVDGLFVGPFDLSLSLGTTPEALLADHDPTGPLARVVAAAERQGILVGGFAGAPERARALVSHGIPFVAVTSDAGVVEAGVRAVLGDLDA</sequence>
<dbReference type="InterPro" id="IPR015813">
    <property type="entry name" value="Pyrv/PenolPyrv_kinase-like_dom"/>
</dbReference>
<reference evidence="5 6" key="1">
    <citation type="submission" date="2017-12" db="EMBL/GenBank/DDBJ databases">
        <title>Sequencing the genomes of 1000 Actinobacteria strains.</title>
        <authorList>
            <person name="Klenk H.-P."/>
        </authorList>
    </citation>
    <scope>NUCLEOTIDE SEQUENCE [LARGE SCALE GENOMIC DNA]</scope>
    <source>
        <strain evidence="5 6">DSM 12806</strain>
    </source>
</reference>
<organism evidence="5 6">
    <name type="scientific">Phycicoccus duodecadis</name>
    <dbReference type="NCBI Taxonomy" id="173053"/>
    <lineage>
        <taxon>Bacteria</taxon>
        <taxon>Bacillati</taxon>
        <taxon>Actinomycetota</taxon>
        <taxon>Actinomycetes</taxon>
        <taxon>Micrococcales</taxon>
        <taxon>Intrasporangiaceae</taxon>
        <taxon>Phycicoccus</taxon>
    </lineage>
</organism>
<dbReference type="InterPro" id="IPR040442">
    <property type="entry name" value="Pyrv_kinase-like_dom_sf"/>
</dbReference>
<accession>A0A2N3YIS2</accession>
<name>A0A2N3YIS2_9MICO</name>
<dbReference type="GO" id="GO:0016832">
    <property type="term" value="F:aldehyde-lyase activity"/>
    <property type="evidence" value="ECO:0007669"/>
    <property type="project" value="TreeGrafter"/>
</dbReference>
<evidence type="ECO:0000259" key="4">
    <source>
        <dbReference type="Pfam" id="PF03328"/>
    </source>
</evidence>
<dbReference type="InterPro" id="IPR050251">
    <property type="entry name" value="HpcH-HpaI_aldolase"/>
</dbReference>
<evidence type="ECO:0000256" key="1">
    <source>
        <dbReference type="ARBA" id="ARBA00005568"/>
    </source>
</evidence>
<dbReference type="GO" id="GO:0046872">
    <property type="term" value="F:metal ion binding"/>
    <property type="evidence" value="ECO:0007669"/>
    <property type="project" value="UniProtKB-KW"/>
</dbReference>
<dbReference type="Proteomes" id="UP000233781">
    <property type="component" value="Unassembled WGS sequence"/>
</dbReference>
<keyword evidence="2" id="KW-0479">Metal-binding</keyword>
<keyword evidence="6" id="KW-1185">Reference proteome</keyword>
<dbReference type="InterPro" id="IPR005000">
    <property type="entry name" value="Aldolase/citrate-lyase_domain"/>
</dbReference>
<dbReference type="RefSeq" id="WP_101395273.1">
    <property type="nucleotide sequence ID" value="NZ_PJNE01000001.1"/>
</dbReference>
<dbReference type="EMBL" id="PJNE01000001">
    <property type="protein sequence ID" value="PKW26754.1"/>
    <property type="molecule type" value="Genomic_DNA"/>
</dbReference>
<dbReference type="SUPFAM" id="SSF51621">
    <property type="entry name" value="Phosphoenolpyruvate/pyruvate domain"/>
    <property type="match status" value="1"/>
</dbReference>
<evidence type="ECO:0000256" key="3">
    <source>
        <dbReference type="ARBA" id="ARBA00023239"/>
    </source>
</evidence>
<keyword evidence="3" id="KW-0456">Lyase</keyword>
<dbReference type="GO" id="GO:0005737">
    <property type="term" value="C:cytoplasm"/>
    <property type="evidence" value="ECO:0007669"/>
    <property type="project" value="TreeGrafter"/>
</dbReference>
<dbReference type="OrthoDB" id="3353438at2"/>
<evidence type="ECO:0000313" key="5">
    <source>
        <dbReference type="EMBL" id="PKW26754.1"/>
    </source>
</evidence>
<proteinExistence type="inferred from homology"/>
<dbReference type="AlphaFoldDB" id="A0A2N3YIS2"/>
<comment type="caution">
    <text evidence="5">The sequence shown here is derived from an EMBL/GenBank/DDBJ whole genome shotgun (WGS) entry which is preliminary data.</text>
</comment>
<dbReference type="PANTHER" id="PTHR30502">
    <property type="entry name" value="2-KETO-3-DEOXY-L-RHAMNONATE ALDOLASE"/>
    <property type="match status" value="1"/>
</dbReference>
<feature type="domain" description="HpcH/HpaI aldolase/citrate lyase" evidence="4">
    <location>
        <begin position="6"/>
        <end position="226"/>
    </location>
</feature>
<comment type="similarity">
    <text evidence="1">Belongs to the HpcH/HpaI aldolase family.</text>
</comment>
<evidence type="ECO:0000313" key="6">
    <source>
        <dbReference type="Proteomes" id="UP000233781"/>
    </source>
</evidence>
<gene>
    <name evidence="5" type="ORF">ATL31_1576</name>
</gene>
<dbReference type="PANTHER" id="PTHR30502:SF0">
    <property type="entry name" value="PHOSPHOENOLPYRUVATE CARBOXYLASE FAMILY PROTEIN"/>
    <property type="match status" value="1"/>
</dbReference>
<evidence type="ECO:0000256" key="2">
    <source>
        <dbReference type="ARBA" id="ARBA00022723"/>
    </source>
</evidence>
<dbReference type="Pfam" id="PF03328">
    <property type="entry name" value="HpcH_HpaI"/>
    <property type="match status" value="1"/>
</dbReference>